<protein>
    <submittedName>
        <fullName evidence="1">Uncharacterized protein</fullName>
    </submittedName>
</protein>
<evidence type="ECO:0000313" key="2">
    <source>
        <dbReference type="Proteomes" id="UP000308600"/>
    </source>
</evidence>
<evidence type="ECO:0000313" key="1">
    <source>
        <dbReference type="EMBL" id="TFK63875.1"/>
    </source>
</evidence>
<dbReference type="Proteomes" id="UP000308600">
    <property type="component" value="Unassembled WGS sequence"/>
</dbReference>
<dbReference type="EMBL" id="ML208500">
    <property type="protein sequence ID" value="TFK63875.1"/>
    <property type="molecule type" value="Genomic_DNA"/>
</dbReference>
<reference evidence="1 2" key="1">
    <citation type="journal article" date="2019" name="Nat. Ecol. Evol.">
        <title>Megaphylogeny resolves global patterns of mushroom evolution.</title>
        <authorList>
            <person name="Varga T."/>
            <person name="Krizsan K."/>
            <person name="Foldi C."/>
            <person name="Dima B."/>
            <person name="Sanchez-Garcia M."/>
            <person name="Sanchez-Ramirez S."/>
            <person name="Szollosi G.J."/>
            <person name="Szarkandi J.G."/>
            <person name="Papp V."/>
            <person name="Albert L."/>
            <person name="Andreopoulos W."/>
            <person name="Angelini C."/>
            <person name="Antonin V."/>
            <person name="Barry K.W."/>
            <person name="Bougher N.L."/>
            <person name="Buchanan P."/>
            <person name="Buyck B."/>
            <person name="Bense V."/>
            <person name="Catcheside P."/>
            <person name="Chovatia M."/>
            <person name="Cooper J."/>
            <person name="Damon W."/>
            <person name="Desjardin D."/>
            <person name="Finy P."/>
            <person name="Geml J."/>
            <person name="Haridas S."/>
            <person name="Hughes K."/>
            <person name="Justo A."/>
            <person name="Karasinski D."/>
            <person name="Kautmanova I."/>
            <person name="Kiss B."/>
            <person name="Kocsube S."/>
            <person name="Kotiranta H."/>
            <person name="LaButti K.M."/>
            <person name="Lechner B.E."/>
            <person name="Liimatainen K."/>
            <person name="Lipzen A."/>
            <person name="Lukacs Z."/>
            <person name="Mihaltcheva S."/>
            <person name="Morgado L.N."/>
            <person name="Niskanen T."/>
            <person name="Noordeloos M.E."/>
            <person name="Ohm R.A."/>
            <person name="Ortiz-Santana B."/>
            <person name="Ovrebo C."/>
            <person name="Racz N."/>
            <person name="Riley R."/>
            <person name="Savchenko A."/>
            <person name="Shiryaev A."/>
            <person name="Soop K."/>
            <person name="Spirin V."/>
            <person name="Szebenyi C."/>
            <person name="Tomsovsky M."/>
            <person name="Tulloss R.E."/>
            <person name="Uehling J."/>
            <person name="Grigoriev I.V."/>
            <person name="Vagvolgyi C."/>
            <person name="Papp T."/>
            <person name="Martin F.M."/>
            <person name="Miettinen O."/>
            <person name="Hibbett D.S."/>
            <person name="Nagy L.G."/>
        </authorList>
    </citation>
    <scope>NUCLEOTIDE SEQUENCE [LARGE SCALE GENOMIC DNA]</scope>
    <source>
        <strain evidence="1 2">NL-1719</strain>
    </source>
</reference>
<keyword evidence="2" id="KW-1185">Reference proteome</keyword>
<organism evidence="1 2">
    <name type="scientific">Pluteus cervinus</name>
    <dbReference type="NCBI Taxonomy" id="181527"/>
    <lineage>
        <taxon>Eukaryota</taxon>
        <taxon>Fungi</taxon>
        <taxon>Dikarya</taxon>
        <taxon>Basidiomycota</taxon>
        <taxon>Agaricomycotina</taxon>
        <taxon>Agaricomycetes</taxon>
        <taxon>Agaricomycetidae</taxon>
        <taxon>Agaricales</taxon>
        <taxon>Pluteineae</taxon>
        <taxon>Pluteaceae</taxon>
        <taxon>Pluteus</taxon>
    </lineage>
</organism>
<gene>
    <name evidence="1" type="ORF">BDN72DRAFT_902041</name>
</gene>
<proteinExistence type="predicted"/>
<name>A0ACD3AEN1_9AGAR</name>
<accession>A0ACD3AEN1</accession>
<sequence length="200" mass="22052">MERNNFVDFERDNPAGTRLNSSTMQDPTNSGQDGTSSVQATVTNPRNTNIVDDELDLPAVPPSSPNVSGFPMDRPVEEESISPAVPTRAPNTGGQEFPVHEYDSDVISASALAYSIPEDEDDPAYNSDDPDGLGEDDFWVREFRKLTPELQAQILTRGHPLFNPPPAFNPSVFDILGFMTEEKKELVAYYCGGRTRRNSV</sequence>